<evidence type="ECO:0000313" key="3">
    <source>
        <dbReference type="Proteomes" id="UP000019140"/>
    </source>
</evidence>
<sequence>MSTPAGAVGTDVGASGVANDNRPELGGSDESAPAGSVRLTTAAGGCRGTAGQPRVTGVRGGLNGDAMTLTGAELAGRNAGRRGMTLGSDPMATAAVTAATQKKYIL</sequence>
<proteinExistence type="predicted"/>
<dbReference type="HOGENOM" id="CLU_2218251_0_0_7"/>
<organism evidence="2 3">
    <name type="scientific">Candidatus Entotheonella gemina</name>
    <dbReference type="NCBI Taxonomy" id="1429439"/>
    <lineage>
        <taxon>Bacteria</taxon>
        <taxon>Pseudomonadati</taxon>
        <taxon>Nitrospinota/Tectimicrobiota group</taxon>
        <taxon>Candidatus Tectimicrobiota</taxon>
        <taxon>Candidatus Entotheonellia</taxon>
        <taxon>Candidatus Entotheonellales</taxon>
        <taxon>Candidatus Entotheonellaceae</taxon>
        <taxon>Candidatus Entotheonella</taxon>
    </lineage>
</organism>
<gene>
    <name evidence="2" type="ORF">ETSY2_50810</name>
</gene>
<evidence type="ECO:0000313" key="2">
    <source>
        <dbReference type="EMBL" id="ETW93798.1"/>
    </source>
</evidence>
<dbReference type="Proteomes" id="UP000019140">
    <property type="component" value="Unassembled WGS sequence"/>
</dbReference>
<evidence type="ECO:0000256" key="1">
    <source>
        <dbReference type="SAM" id="MobiDB-lite"/>
    </source>
</evidence>
<reference evidence="2 3" key="1">
    <citation type="journal article" date="2014" name="Nature">
        <title>An environmental bacterial taxon with a large and distinct metabolic repertoire.</title>
        <authorList>
            <person name="Wilson M.C."/>
            <person name="Mori T."/>
            <person name="Ruckert C."/>
            <person name="Uria A.R."/>
            <person name="Helf M.J."/>
            <person name="Takada K."/>
            <person name="Gernert C."/>
            <person name="Steffens U.A."/>
            <person name="Heycke N."/>
            <person name="Schmitt S."/>
            <person name="Rinke C."/>
            <person name="Helfrich E.J."/>
            <person name="Brachmann A.O."/>
            <person name="Gurgui C."/>
            <person name="Wakimoto T."/>
            <person name="Kracht M."/>
            <person name="Crusemann M."/>
            <person name="Hentschel U."/>
            <person name="Abe I."/>
            <person name="Matsunaga S."/>
            <person name="Kalinowski J."/>
            <person name="Takeyama H."/>
            <person name="Piel J."/>
        </authorList>
    </citation>
    <scope>NUCLEOTIDE SEQUENCE [LARGE SCALE GENOMIC DNA]</scope>
    <source>
        <strain evidence="3">TSY2</strain>
    </source>
</reference>
<dbReference type="EMBL" id="AZHX01002581">
    <property type="protein sequence ID" value="ETW93798.1"/>
    <property type="molecule type" value="Genomic_DNA"/>
</dbReference>
<protein>
    <submittedName>
        <fullName evidence="2">Uncharacterized protein</fullName>
    </submittedName>
</protein>
<feature type="region of interest" description="Disordered" evidence="1">
    <location>
        <begin position="1"/>
        <end position="62"/>
    </location>
</feature>
<dbReference type="AlphaFoldDB" id="W4L6W4"/>
<accession>W4L6W4</accession>
<comment type="caution">
    <text evidence="2">The sequence shown here is derived from an EMBL/GenBank/DDBJ whole genome shotgun (WGS) entry which is preliminary data.</text>
</comment>
<name>W4L6W4_9BACT</name>
<keyword evidence="3" id="KW-1185">Reference proteome</keyword>